<dbReference type="PANTHER" id="PTHR40033">
    <property type="entry name" value="NA(+)-MALATE SYMPORTER"/>
    <property type="match status" value="1"/>
</dbReference>
<protein>
    <submittedName>
        <fullName evidence="3">Citrate/malate transporter</fullName>
    </submittedName>
</protein>
<reference evidence="3 4" key="1">
    <citation type="submission" date="2019-08" db="EMBL/GenBank/DDBJ databases">
        <authorList>
            <person name="Peeters C."/>
        </authorList>
    </citation>
    <scope>NUCLEOTIDE SEQUENCE [LARGE SCALE GENOMIC DNA]</scope>
    <source>
        <strain evidence="3 4">LMG 31115</strain>
    </source>
</reference>
<gene>
    <name evidence="3" type="primary">cimH_1</name>
    <name evidence="3" type="ORF">PIN31115_00007</name>
</gene>
<evidence type="ECO:0000256" key="2">
    <source>
        <dbReference type="SAM" id="Phobius"/>
    </source>
</evidence>
<evidence type="ECO:0000313" key="3">
    <source>
        <dbReference type="EMBL" id="VVD59237.1"/>
    </source>
</evidence>
<feature type="transmembrane region" description="Helical" evidence="2">
    <location>
        <begin position="112"/>
        <end position="129"/>
    </location>
</feature>
<proteinExistence type="predicted"/>
<evidence type="ECO:0000256" key="1">
    <source>
        <dbReference type="SAM" id="MobiDB-lite"/>
    </source>
</evidence>
<dbReference type="InterPro" id="IPR004679">
    <property type="entry name" value="2-OHcarboxylate_transport"/>
</dbReference>
<dbReference type="AlphaFoldDB" id="A0A5E4R7Y3"/>
<dbReference type="RefSeq" id="WP_254439368.1">
    <property type="nucleotide sequence ID" value="NZ_CABPSI010000001.1"/>
</dbReference>
<dbReference type="Proteomes" id="UP000333828">
    <property type="component" value="Unassembled WGS sequence"/>
</dbReference>
<feature type="transmembrane region" description="Helical" evidence="2">
    <location>
        <begin position="323"/>
        <end position="345"/>
    </location>
</feature>
<dbReference type="Pfam" id="PF03390">
    <property type="entry name" value="2HCT"/>
    <property type="match status" value="1"/>
</dbReference>
<feature type="transmembrane region" description="Helical" evidence="2">
    <location>
        <begin position="53"/>
        <end position="75"/>
    </location>
</feature>
<feature type="compositionally biased region" description="Low complexity" evidence="1">
    <location>
        <begin position="29"/>
        <end position="38"/>
    </location>
</feature>
<dbReference type="PIRSF" id="PIRSF005348">
    <property type="entry name" value="YxkH"/>
    <property type="match status" value="1"/>
</dbReference>
<feature type="transmembrane region" description="Helical" evidence="2">
    <location>
        <begin position="385"/>
        <end position="409"/>
    </location>
</feature>
<name>A0A5E4R7Y3_9BURK</name>
<dbReference type="EMBL" id="CABPSI010000001">
    <property type="protein sequence ID" value="VVD59237.1"/>
    <property type="molecule type" value="Genomic_DNA"/>
</dbReference>
<evidence type="ECO:0000313" key="4">
    <source>
        <dbReference type="Proteomes" id="UP000333828"/>
    </source>
</evidence>
<dbReference type="PANTHER" id="PTHR40033:SF1">
    <property type="entry name" value="CITRATE-SODIUM SYMPORTER"/>
    <property type="match status" value="1"/>
</dbReference>
<feature type="transmembrane region" description="Helical" evidence="2">
    <location>
        <begin position="177"/>
        <end position="201"/>
    </location>
</feature>
<organism evidence="3 4">
    <name type="scientific">Pandoraea iniqua</name>
    <dbReference type="NCBI Taxonomy" id="2508288"/>
    <lineage>
        <taxon>Bacteria</taxon>
        <taxon>Pseudomonadati</taxon>
        <taxon>Pseudomonadota</taxon>
        <taxon>Betaproteobacteria</taxon>
        <taxon>Burkholderiales</taxon>
        <taxon>Burkholderiaceae</taxon>
        <taxon>Pandoraea</taxon>
    </lineage>
</organism>
<dbReference type="GO" id="GO:0008514">
    <property type="term" value="F:organic anion transmembrane transporter activity"/>
    <property type="evidence" value="ECO:0007669"/>
    <property type="project" value="InterPro"/>
</dbReference>
<keyword evidence="4" id="KW-1185">Reference proteome</keyword>
<feature type="transmembrane region" description="Helical" evidence="2">
    <location>
        <begin position="207"/>
        <end position="229"/>
    </location>
</feature>
<feature type="transmembrane region" description="Helical" evidence="2">
    <location>
        <begin position="452"/>
        <end position="472"/>
    </location>
</feature>
<feature type="region of interest" description="Disordered" evidence="1">
    <location>
        <begin position="1"/>
        <end position="38"/>
    </location>
</feature>
<feature type="transmembrane region" description="Helical" evidence="2">
    <location>
        <begin position="149"/>
        <end position="165"/>
    </location>
</feature>
<feature type="compositionally biased region" description="Low complexity" evidence="1">
    <location>
        <begin position="1"/>
        <end position="13"/>
    </location>
</feature>
<feature type="transmembrane region" description="Helical" evidence="2">
    <location>
        <begin position="357"/>
        <end position="379"/>
    </location>
</feature>
<feature type="transmembrane region" description="Helical" evidence="2">
    <location>
        <begin position="241"/>
        <end position="266"/>
    </location>
</feature>
<keyword evidence="2" id="KW-1133">Transmembrane helix</keyword>
<sequence>METVTTRAEAARASVQTQSRAGATPPKPSGTTDGAGAASGSVMSLRERWWAVFDLRIGALPLPVYLALVAILAAMTHNGKLAADLPTGIALVAVGGFTCAELAKRIPWVRHIGATSIFAAFIPSAMVYYGLMPAPVTKAVTTFTKSSNFLYLFIAAIIVGSVLSMDRRTLVKGFVRIFIPLASGSFVAAIVGTSVGTALGLEAKQAFFYIVVPIMAGGVGEGALPLSAGYAQILGVEQGPLFAQALSAAMLGNISAICLAGLLSYLGTRKPKLTGNGQLTVTPAGEALAAQDESSQSFDASSLAAAGGTAIALYLLGVLSHQWFNWPAPVVMLVFVVIAQLFQIVSPRVRGGARFMYSFFSTAVTYPLMFAISVAMTPWGEIVTAFHWINIVTAVSTVLSLAVTGFVVAKWVGMYPVEAAIVNVTHSGLGGTGDVAILTAANRMALMPFAQIATRIGGAIVVMTSLAAFSYWH</sequence>
<keyword evidence="2" id="KW-0812">Transmembrane</keyword>
<keyword evidence="2" id="KW-0472">Membrane</keyword>
<dbReference type="GO" id="GO:0016020">
    <property type="term" value="C:membrane"/>
    <property type="evidence" value="ECO:0007669"/>
    <property type="project" value="InterPro"/>
</dbReference>
<accession>A0A5E4R7Y3</accession>